<protein>
    <submittedName>
        <fullName evidence="1">Uncharacterized protein</fullName>
    </submittedName>
</protein>
<reference evidence="2" key="1">
    <citation type="journal article" date="2017" name="Nat. Ecol. Evol.">
        <title>Genome expansion and lineage-specific genetic innovations in the forest pathogenic fungi Armillaria.</title>
        <authorList>
            <person name="Sipos G."/>
            <person name="Prasanna A.N."/>
            <person name="Walter M.C."/>
            <person name="O'Connor E."/>
            <person name="Balint B."/>
            <person name="Krizsan K."/>
            <person name="Kiss B."/>
            <person name="Hess J."/>
            <person name="Varga T."/>
            <person name="Slot J."/>
            <person name="Riley R."/>
            <person name="Boka B."/>
            <person name="Rigling D."/>
            <person name="Barry K."/>
            <person name="Lee J."/>
            <person name="Mihaltcheva S."/>
            <person name="LaButti K."/>
            <person name="Lipzen A."/>
            <person name="Waldron R."/>
            <person name="Moloney N.M."/>
            <person name="Sperisen C."/>
            <person name="Kredics L."/>
            <person name="Vagvoelgyi C."/>
            <person name="Patrignani A."/>
            <person name="Fitzpatrick D."/>
            <person name="Nagy I."/>
            <person name="Doyle S."/>
            <person name="Anderson J.B."/>
            <person name="Grigoriev I.V."/>
            <person name="Gueldener U."/>
            <person name="Muensterkoetter M."/>
            <person name="Nagy L.G."/>
        </authorList>
    </citation>
    <scope>NUCLEOTIDE SEQUENCE [LARGE SCALE GENOMIC DNA]</scope>
    <source>
        <strain evidence="2">Ar21-2</strain>
    </source>
</reference>
<dbReference type="STRING" id="47427.A0A2H3DIH7"/>
<dbReference type="EMBL" id="KZ293652">
    <property type="protein sequence ID" value="PBK95025.1"/>
    <property type="molecule type" value="Genomic_DNA"/>
</dbReference>
<accession>A0A2H3DIH7</accession>
<keyword evidence="2" id="KW-1185">Reference proteome</keyword>
<dbReference type="InParanoid" id="A0A2H3DIH7"/>
<sequence length="174" mass="19923">MLYEKAGIDQFGLQKWRCLWGTNKVEGGPYGDIYRKFGALHGNDFMFTIIAYAQHICGVDWNYHHDLGMLNQILFLLNYLFDIVDGAFSYSDWINRDLYERTDEQFGICLLSESLHVCFGMALYNSDTASLFKLNASNDCKIHVFSTQAGSEGKGKINYEVFAQEWNHTANGKD</sequence>
<evidence type="ECO:0000313" key="1">
    <source>
        <dbReference type="EMBL" id="PBK95025.1"/>
    </source>
</evidence>
<proteinExistence type="predicted"/>
<evidence type="ECO:0000313" key="2">
    <source>
        <dbReference type="Proteomes" id="UP000217790"/>
    </source>
</evidence>
<dbReference type="Proteomes" id="UP000217790">
    <property type="component" value="Unassembled WGS sequence"/>
</dbReference>
<dbReference type="AlphaFoldDB" id="A0A2H3DIH7"/>
<dbReference type="OrthoDB" id="1920326at2759"/>
<name>A0A2H3DIH7_ARMGA</name>
<gene>
    <name evidence="1" type="ORF">ARMGADRAFT_1028461</name>
</gene>
<organism evidence="1 2">
    <name type="scientific">Armillaria gallica</name>
    <name type="common">Bulbous honey fungus</name>
    <name type="synonym">Armillaria bulbosa</name>
    <dbReference type="NCBI Taxonomy" id="47427"/>
    <lineage>
        <taxon>Eukaryota</taxon>
        <taxon>Fungi</taxon>
        <taxon>Dikarya</taxon>
        <taxon>Basidiomycota</taxon>
        <taxon>Agaricomycotina</taxon>
        <taxon>Agaricomycetes</taxon>
        <taxon>Agaricomycetidae</taxon>
        <taxon>Agaricales</taxon>
        <taxon>Marasmiineae</taxon>
        <taxon>Physalacriaceae</taxon>
        <taxon>Armillaria</taxon>
    </lineage>
</organism>